<accession>A0A0Q4B8M7</accession>
<keyword evidence="3" id="KW-0949">S-adenosyl-L-methionine</keyword>
<evidence type="ECO:0000256" key="4">
    <source>
        <dbReference type="ARBA" id="ARBA00022723"/>
    </source>
</evidence>
<keyword evidence="7" id="KW-0560">Oxidoreductase</keyword>
<comment type="cofactor">
    <cofactor evidence="1">
        <name>[4Fe-4S] cluster</name>
        <dbReference type="ChEBI" id="CHEBI:49883"/>
    </cofactor>
</comment>
<comment type="function">
    <text evidence="7">Activation of anaerobic ribonucleoside-triphosphate reductase under anaerobic conditions by generation of an organic free radical, using S-adenosylmethionine and reduced flavodoxin as cosubstrates to produce 5'-deoxy-adenosine.</text>
</comment>
<proteinExistence type="inferred from homology"/>
<dbReference type="SFLD" id="SFLDG01066">
    <property type="entry name" value="organic_radical-activating_enz"/>
    <property type="match status" value="1"/>
</dbReference>
<gene>
    <name evidence="9" type="ORF">AL399_03575</name>
</gene>
<feature type="domain" description="Radical SAM core" evidence="8">
    <location>
        <begin position="20"/>
        <end position="171"/>
    </location>
</feature>
<dbReference type="PANTHER" id="PTHR30352">
    <property type="entry name" value="PYRUVATE FORMATE-LYASE-ACTIVATING ENZYME"/>
    <property type="match status" value="1"/>
</dbReference>
<dbReference type="SFLD" id="SFLDS00029">
    <property type="entry name" value="Radical_SAM"/>
    <property type="match status" value="1"/>
</dbReference>
<dbReference type="GO" id="GO:0004748">
    <property type="term" value="F:ribonucleoside-diphosphate reductase activity, thioredoxin disulfide as acceptor"/>
    <property type="evidence" value="ECO:0007669"/>
    <property type="project" value="TreeGrafter"/>
</dbReference>
<dbReference type="Pfam" id="PF13353">
    <property type="entry name" value="Fer4_12"/>
    <property type="match status" value="1"/>
</dbReference>
<dbReference type="Gene3D" id="3.20.20.70">
    <property type="entry name" value="Aldolase class I"/>
    <property type="match status" value="1"/>
</dbReference>
<evidence type="ECO:0000256" key="3">
    <source>
        <dbReference type="ARBA" id="ARBA00022691"/>
    </source>
</evidence>
<evidence type="ECO:0000313" key="10">
    <source>
        <dbReference type="Proteomes" id="UP000054172"/>
    </source>
</evidence>
<organism evidence="9 10">
    <name type="scientific">Candidatus [Bacteroides] periocalifornicus</name>
    <dbReference type="NCBI Taxonomy" id="1702214"/>
    <lineage>
        <taxon>Bacteria</taxon>
        <taxon>Pseudomonadati</taxon>
        <taxon>Bacteroidota</taxon>
    </lineage>
</organism>
<protein>
    <recommendedName>
        <fullName evidence="7">Anaerobic ribonucleoside-triphosphate reductase-activating protein</fullName>
        <ecNumber evidence="7">1.97.1.-</ecNumber>
    </recommendedName>
</protein>
<dbReference type="InterPro" id="IPR058240">
    <property type="entry name" value="rSAM_sf"/>
</dbReference>
<dbReference type="Proteomes" id="UP000054172">
    <property type="component" value="Unassembled WGS sequence"/>
</dbReference>
<dbReference type="InterPro" id="IPR007197">
    <property type="entry name" value="rSAM"/>
</dbReference>
<dbReference type="GO" id="GO:0051539">
    <property type="term" value="F:4 iron, 4 sulfur cluster binding"/>
    <property type="evidence" value="ECO:0007669"/>
    <property type="project" value="UniProtKB-KW"/>
</dbReference>
<evidence type="ECO:0000259" key="8">
    <source>
        <dbReference type="PROSITE" id="PS51918"/>
    </source>
</evidence>
<dbReference type="SFLD" id="SFLDG01063">
    <property type="entry name" value="activating_enzymes__group_1"/>
    <property type="match status" value="1"/>
</dbReference>
<keyword evidence="2" id="KW-0004">4Fe-4S</keyword>
<dbReference type="PROSITE" id="PS51918">
    <property type="entry name" value="RADICAL_SAM"/>
    <property type="match status" value="1"/>
</dbReference>
<keyword evidence="6" id="KW-0411">Iron-sulfur</keyword>
<keyword evidence="5" id="KW-0408">Iron</keyword>
<keyword evidence="4" id="KW-0479">Metal-binding</keyword>
<dbReference type="PANTHER" id="PTHR30352:SF2">
    <property type="entry name" value="ANAEROBIC RIBONUCLEOSIDE-TRIPHOSPHATE REDUCTASE-ACTIVATING PROTEIN"/>
    <property type="match status" value="1"/>
</dbReference>
<dbReference type="PATRIC" id="fig|1702214.3.peg.1295"/>
<keyword evidence="10" id="KW-1185">Reference proteome</keyword>
<evidence type="ECO:0000256" key="1">
    <source>
        <dbReference type="ARBA" id="ARBA00001966"/>
    </source>
</evidence>
<comment type="similarity">
    <text evidence="7">Belongs to the organic radical-activating enzymes family.</text>
</comment>
<comment type="caution">
    <text evidence="9">The sequence shown here is derived from an EMBL/GenBank/DDBJ whole genome shotgun (WGS) entry which is preliminary data.</text>
</comment>
<dbReference type="InterPro" id="IPR034457">
    <property type="entry name" value="Organic_radical-activating"/>
</dbReference>
<dbReference type="GO" id="GO:0046872">
    <property type="term" value="F:metal ion binding"/>
    <property type="evidence" value="ECO:0007669"/>
    <property type="project" value="UniProtKB-KW"/>
</dbReference>
<dbReference type="SFLD" id="SFLDF00299">
    <property type="entry name" value="anaerobic_ribonucleoside-triph"/>
    <property type="match status" value="1"/>
</dbReference>
<dbReference type="GO" id="GO:0043365">
    <property type="term" value="F:[formate-C-acetyltransferase]-activating enzyme activity"/>
    <property type="evidence" value="ECO:0007669"/>
    <property type="project" value="InterPro"/>
</dbReference>
<dbReference type="AlphaFoldDB" id="A0A0Q4B8M7"/>
<dbReference type="InterPro" id="IPR012837">
    <property type="entry name" value="NrdG"/>
</dbReference>
<dbReference type="STRING" id="1702214.AL399_03575"/>
<dbReference type="PIRSF" id="PIRSF000368">
    <property type="entry name" value="NrdG"/>
    <property type="match status" value="1"/>
</dbReference>
<name>A0A0Q4B8M7_9BACT</name>
<dbReference type="InterPro" id="IPR013785">
    <property type="entry name" value="Aldolase_TIM"/>
</dbReference>
<dbReference type="NCBIfam" id="TIGR02491">
    <property type="entry name" value="NrdG"/>
    <property type="match status" value="1"/>
</dbReference>
<evidence type="ECO:0000313" key="9">
    <source>
        <dbReference type="EMBL" id="KQM09108.1"/>
    </source>
</evidence>
<dbReference type="EC" id="1.97.1.-" evidence="7"/>
<evidence type="ECO:0000256" key="2">
    <source>
        <dbReference type="ARBA" id="ARBA00022485"/>
    </source>
</evidence>
<sequence>MPPIEEYGLRVLQTVPESIVDGEGLRYSIYLAGCIHACPGCHNPESWNPRAGRLLTETMLQGFIEKFRSNAMLDGVTLSGGDPFYRPQGLSELLRRIKSATGLNIWCYTGYTLEELLAKEELRAPLPYIDVLVDGRYVAAERDPDLAFRGSRNQRIIYEPWRALCPNGEGE</sequence>
<evidence type="ECO:0000256" key="7">
    <source>
        <dbReference type="PIRNR" id="PIRNR000368"/>
    </source>
</evidence>
<evidence type="ECO:0000256" key="6">
    <source>
        <dbReference type="ARBA" id="ARBA00023014"/>
    </source>
</evidence>
<dbReference type="EMBL" id="LIIK01000012">
    <property type="protein sequence ID" value="KQM09108.1"/>
    <property type="molecule type" value="Genomic_DNA"/>
</dbReference>
<reference evidence="9" key="1">
    <citation type="submission" date="2015-08" db="EMBL/GenBank/DDBJ databases">
        <title>Candidatus Bacteriodes Periocalifornicus.</title>
        <authorList>
            <person name="McLean J.S."/>
            <person name="Kelley S."/>
        </authorList>
    </citation>
    <scope>NUCLEOTIDE SEQUENCE [LARGE SCALE GENOMIC DNA]</scope>
    <source>
        <strain evidence="9">12B</strain>
    </source>
</reference>
<evidence type="ECO:0000256" key="5">
    <source>
        <dbReference type="ARBA" id="ARBA00023004"/>
    </source>
</evidence>
<dbReference type="SUPFAM" id="SSF102114">
    <property type="entry name" value="Radical SAM enzymes"/>
    <property type="match status" value="1"/>
</dbReference>